<dbReference type="Gene3D" id="3.90.25.10">
    <property type="entry name" value="UDP-galactose 4-epimerase, domain 1"/>
    <property type="match status" value="1"/>
</dbReference>
<dbReference type="OrthoDB" id="319724at2"/>
<proteinExistence type="inferred from homology"/>
<comment type="similarity">
    <text evidence="1">Belongs to the NmrA-type oxidoreductase family.</text>
</comment>
<feature type="domain" description="NmrA-like" evidence="3">
    <location>
        <begin position="2"/>
        <end position="228"/>
    </location>
</feature>
<gene>
    <name evidence="4" type="ORF">EV192_103611</name>
</gene>
<dbReference type="EMBL" id="SLWS01000003">
    <property type="protein sequence ID" value="TCO61028.1"/>
    <property type="molecule type" value="Genomic_DNA"/>
</dbReference>
<sequence>MILVTGATGKQGGATAHALLARGESVRALVRDPHTPAARALADAGVALAVGDLADRASVDTALSGVDGVFSVQARAENEAQCAITLADAAAAAGVEHIVHTSMAGADRIANADGWGVKWQIEEHIRALGLPATMLRPVRFMENLPNTVDVHTGQLRDLWAPDQQVQMIAVHDIGWFAAAAFADPDTYAGHAWELAGDELTHERMIAAARASTGRDITYVHENPDEFATRNGYPIANIRAVVEFLADGWQADIPALRALHPDLMDFDAWLTHTGKAHFDTRLTS</sequence>
<reference evidence="4 5" key="1">
    <citation type="submission" date="2019-03" db="EMBL/GenBank/DDBJ databases">
        <title>Genomic Encyclopedia of Type Strains, Phase IV (KMG-IV): sequencing the most valuable type-strain genomes for metagenomic binning, comparative biology and taxonomic classification.</title>
        <authorList>
            <person name="Goeker M."/>
        </authorList>
    </citation>
    <scope>NUCLEOTIDE SEQUENCE [LARGE SCALE GENOMIC DNA]</scope>
    <source>
        <strain evidence="4 5">DSM 45934</strain>
    </source>
</reference>
<evidence type="ECO:0000256" key="2">
    <source>
        <dbReference type="ARBA" id="ARBA00022857"/>
    </source>
</evidence>
<evidence type="ECO:0000313" key="4">
    <source>
        <dbReference type="EMBL" id="TCO61028.1"/>
    </source>
</evidence>
<keyword evidence="5" id="KW-1185">Reference proteome</keyword>
<comment type="caution">
    <text evidence="4">The sequence shown here is derived from an EMBL/GenBank/DDBJ whole genome shotgun (WGS) entry which is preliminary data.</text>
</comment>
<name>A0A4R2JUN3_9PSEU</name>
<dbReference type="RefSeq" id="WP_132116443.1">
    <property type="nucleotide sequence ID" value="NZ_SLWS01000003.1"/>
</dbReference>
<dbReference type="AlphaFoldDB" id="A0A4R2JUN3"/>
<evidence type="ECO:0000259" key="3">
    <source>
        <dbReference type="Pfam" id="PF05368"/>
    </source>
</evidence>
<keyword evidence="2" id="KW-0521">NADP</keyword>
<dbReference type="Pfam" id="PF05368">
    <property type="entry name" value="NmrA"/>
    <property type="match status" value="1"/>
</dbReference>
<evidence type="ECO:0000313" key="5">
    <source>
        <dbReference type="Proteomes" id="UP000295680"/>
    </source>
</evidence>
<dbReference type="InterPro" id="IPR036291">
    <property type="entry name" value="NAD(P)-bd_dom_sf"/>
</dbReference>
<accession>A0A4R2JUN3</accession>
<dbReference type="InterPro" id="IPR008030">
    <property type="entry name" value="NmrA-like"/>
</dbReference>
<dbReference type="Gene3D" id="3.40.50.720">
    <property type="entry name" value="NAD(P)-binding Rossmann-like Domain"/>
    <property type="match status" value="1"/>
</dbReference>
<dbReference type="PANTHER" id="PTHR42748">
    <property type="entry name" value="NITROGEN METABOLITE REPRESSION PROTEIN NMRA FAMILY MEMBER"/>
    <property type="match status" value="1"/>
</dbReference>
<protein>
    <submittedName>
        <fullName evidence="4">Uncharacterized protein YbjT (DUF2867 family)</fullName>
    </submittedName>
</protein>
<evidence type="ECO:0000256" key="1">
    <source>
        <dbReference type="ARBA" id="ARBA00006328"/>
    </source>
</evidence>
<dbReference type="InterPro" id="IPR051164">
    <property type="entry name" value="NmrA-like_oxidored"/>
</dbReference>
<dbReference type="Proteomes" id="UP000295680">
    <property type="component" value="Unassembled WGS sequence"/>
</dbReference>
<dbReference type="PANTHER" id="PTHR42748:SF7">
    <property type="entry name" value="NMRA LIKE REDOX SENSOR 1-RELATED"/>
    <property type="match status" value="1"/>
</dbReference>
<organism evidence="4 5">
    <name type="scientific">Actinocrispum wychmicini</name>
    <dbReference type="NCBI Taxonomy" id="1213861"/>
    <lineage>
        <taxon>Bacteria</taxon>
        <taxon>Bacillati</taxon>
        <taxon>Actinomycetota</taxon>
        <taxon>Actinomycetes</taxon>
        <taxon>Pseudonocardiales</taxon>
        <taxon>Pseudonocardiaceae</taxon>
        <taxon>Actinocrispum</taxon>
    </lineage>
</organism>
<dbReference type="SUPFAM" id="SSF51735">
    <property type="entry name" value="NAD(P)-binding Rossmann-fold domains"/>
    <property type="match status" value="1"/>
</dbReference>